<organism evidence="1 2">
    <name type="scientific">Tritrichomonas musculus</name>
    <dbReference type="NCBI Taxonomy" id="1915356"/>
    <lineage>
        <taxon>Eukaryota</taxon>
        <taxon>Metamonada</taxon>
        <taxon>Parabasalia</taxon>
        <taxon>Tritrichomonadida</taxon>
        <taxon>Tritrichomonadidae</taxon>
        <taxon>Tritrichomonas</taxon>
    </lineage>
</organism>
<dbReference type="InterPro" id="IPR016024">
    <property type="entry name" value="ARM-type_fold"/>
</dbReference>
<evidence type="ECO:0000313" key="2">
    <source>
        <dbReference type="Proteomes" id="UP001470230"/>
    </source>
</evidence>
<reference evidence="1 2" key="1">
    <citation type="submission" date="2024-04" db="EMBL/GenBank/DDBJ databases">
        <title>Tritrichomonas musculus Genome.</title>
        <authorList>
            <person name="Alves-Ferreira E."/>
            <person name="Grigg M."/>
            <person name="Lorenzi H."/>
            <person name="Galac M."/>
        </authorList>
    </citation>
    <scope>NUCLEOTIDE SEQUENCE [LARGE SCALE GENOMIC DNA]</scope>
    <source>
        <strain evidence="1 2">EAF2021</strain>
    </source>
</reference>
<protein>
    <submittedName>
        <fullName evidence="1">Uncharacterized protein</fullName>
    </submittedName>
</protein>
<dbReference type="SUPFAM" id="SSF48371">
    <property type="entry name" value="ARM repeat"/>
    <property type="match status" value="1"/>
</dbReference>
<keyword evidence="2" id="KW-1185">Reference proteome</keyword>
<dbReference type="EMBL" id="JAPFFF010000027">
    <property type="protein sequence ID" value="KAK8848089.1"/>
    <property type="molecule type" value="Genomic_DNA"/>
</dbReference>
<evidence type="ECO:0000313" key="1">
    <source>
        <dbReference type="EMBL" id="KAK8848089.1"/>
    </source>
</evidence>
<sequence length="408" mass="47115">MIIKSPFVESLIQKIQYFTLNDENVNIIFTLLHIFSLLSRPKIPEFNDLINEKFIKKLIFFCQHPQLIINSLQCISNLIWISDFSFGLFYKNELFSHLQILLTCNNEEILILCALIDQRSLEFLDKIYRDYTRKKNAKHDNYEIDPIISNLSLIMQCPLEKPKMQAITSIPQIIQMKGNSLDAETVNFYLSLAIQIGQFNDTYHFATSIAIISEFIEDGNETAYEIFKVNEQIITILKKGLNYASEPEIQIFSIETVCIMIVNIAEAHALMKKYQIVDDIFLIANEGGTTCKEKVVEAVCRIFYDDKSPLQEDVIQKGGFEFLCDAIYYSNECSQIVNVFLRITSKPAPFGPNCINRLTQYGLIEILEESIRSLEYLESEDKKVKDYIDNATYLKNFLLNPNPDDNSI</sequence>
<gene>
    <name evidence="1" type="ORF">M9Y10_019145</name>
</gene>
<accession>A0ABR2HIN3</accession>
<name>A0ABR2HIN3_9EUKA</name>
<proteinExistence type="predicted"/>
<dbReference type="Proteomes" id="UP001470230">
    <property type="component" value="Unassembled WGS sequence"/>
</dbReference>
<comment type="caution">
    <text evidence="1">The sequence shown here is derived from an EMBL/GenBank/DDBJ whole genome shotgun (WGS) entry which is preliminary data.</text>
</comment>